<dbReference type="EMBL" id="JADNYJ010000127">
    <property type="protein sequence ID" value="KAF8881937.1"/>
    <property type="molecule type" value="Genomic_DNA"/>
</dbReference>
<keyword evidence="2" id="KW-1185">Reference proteome</keyword>
<evidence type="ECO:0000313" key="2">
    <source>
        <dbReference type="Proteomes" id="UP000724874"/>
    </source>
</evidence>
<organism evidence="1 2">
    <name type="scientific">Gymnopilus junonius</name>
    <name type="common">Spectacular rustgill mushroom</name>
    <name type="synonym">Gymnopilus spectabilis subsp. junonius</name>
    <dbReference type="NCBI Taxonomy" id="109634"/>
    <lineage>
        <taxon>Eukaryota</taxon>
        <taxon>Fungi</taxon>
        <taxon>Dikarya</taxon>
        <taxon>Basidiomycota</taxon>
        <taxon>Agaricomycotina</taxon>
        <taxon>Agaricomycetes</taxon>
        <taxon>Agaricomycetidae</taxon>
        <taxon>Agaricales</taxon>
        <taxon>Agaricineae</taxon>
        <taxon>Hymenogastraceae</taxon>
        <taxon>Gymnopilus</taxon>
    </lineage>
</organism>
<dbReference type="Proteomes" id="UP000724874">
    <property type="component" value="Unassembled WGS sequence"/>
</dbReference>
<sequence>MDNLLGGVHHMKYSADFILFAEVGVEEFLAWYSEELQLSAVICNQFFALTTISPPCPDIHFPSREAVEPLRLLTGANFRSSSPVFFVGYEVEDPPVNPQAFTVETDLNDSGASNMEKKAKVLSKFLGKLRKVAAIFRSFKFPNFMIRSD</sequence>
<comment type="caution">
    <text evidence="1">The sequence shown here is derived from an EMBL/GenBank/DDBJ whole genome shotgun (WGS) entry which is preliminary data.</text>
</comment>
<proteinExistence type="predicted"/>
<name>A0A9P5NG98_GYMJU</name>
<accession>A0A9P5NG98</accession>
<evidence type="ECO:0000313" key="1">
    <source>
        <dbReference type="EMBL" id="KAF8881937.1"/>
    </source>
</evidence>
<gene>
    <name evidence="1" type="ORF">CPB84DRAFT_1827948</name>
</gene>
<reference evidence="1" key="1">
    <citation type="submission" date="2020-11" db="EMBL/GenBank/DDBJ databases">
        <authorList>
            <consortium name="DOE Joint Genome Institute"/>
            <person name="Ahrendt S."/>
            <person name="Riley R."/>
            <person name="Andreopoulos W."/>
            <person name="LaButti K."/>
            <person name="Pangilinan J."/>
            <person name="Ruiz-duenas F.J."/>
            <person name="Barrasa J.M."/>
            <person name="Sanchez-Garcia M."/>
            <person name="Camarero S."/>
            <person name="Miyauchi S."/>
            <person name="Serrano A."/>
            <person name="Linde D."/>
            <person name="Babiker R."/>
            <person name="Drula E."/>
            <person name="Ayuso-Fernandez I."/>
            <person name="Pacheco R."/>
            <person name="Padilla G."/>
            <person name="Ferreira P."/>
            <person name="Barriuso J."/>
            <person name="Kellner H."/>
            <person name="Castanera R."/>
            <person name="Alfaro M."/>
            <person name="Ramirez L."/>
            <person name="Pisabarro A.G."/>
            <person name="Kuo A."/>
            <person name="Tritt A."/>
            <person name="Lipzen A."/>
            <person name="He G."/>
            <person name="Yan M."/>
            <person name="Ng V."/>
            <person name="Cullen D."/>
            <person name="Martin F."/>
            <person name="Rosso M.-N."/>
            <person name="Henrissat B."/>
            <person name="Hibbett D."/>
            <person name="Martinez A.T."/>
            <person name="Grigoriev I.V."/>
        </authorList>
    </citation>
    <scope>NUCLEOTIDE SEQUENCE</scope>
    <source>
        <strain evidence="1">AH 44721</strain>
    </source>
</reference>
<protein>
    <submittedName>
        <fullName evidence="1">Uncharacterized protein</fullName>
    </submittedName>
</protein>
<dbReference type="AlphaFoldDB" id="A0A9P5NG98"/>